<proteinExistence type="predicted"/>
<dbReference type="EMBL" id="LR796787">
    <property type="protein sequence ID" value="CAB4166162.1"/>
    <property type="molecule type" value="Genomic_DNA"/>
</dbReference>
<evidence type="ECO:0000313" key="1">
    <source>
        <dbReference type="EMBL" id="CAB4166162.1"/>
    </source>
</evidence>
<sequence>MTDIKEFFKLYFPASKFKRAWQNGIAFFAPNGDQAELDALQATIDDLERQRWIISQQLTFVRWELHRKKYLKGRVDLID</sequence>
<accession>A0A6J5P536</accession>
<organism evidence="1">
    <name type="scientific">uncultured Caudovirales phage</name>
    <dbReference type="NCBI Taxonomy" id="2100421"/>
    <lineage>
        <taxon>Viruses</taxon>
        <taxon>Duplodnaviria</taxon>
        <taxon>Heunggongvirae</taxon>
        <taxon>Uroviricota</taxon>
        <taxon>Caudoviricetes</taxon>
        <taxon>Peduoviridae</taxon>
        <taxon>Maltschvirus</taxon>
        <taxon>Maltschvirus maltsch</taxon>
    </lineage>
</organism>
<reference evidence="1" key="1">
    <citation type="submission" date="2020-04" db="EMBL/GenBank/DDBJ databases">
        <authorList>
            <person name="Chiriac C."/>
            <person name="Salcher M."/>
            <person name="Ghai R."/>
            <person name="Kavagutti S V."/>
        </authorList>
    </citation>
    <scope>NUCLEOTIDE SEQUENCE</scope>
</reference>
<gene>
    <name evidence="1" type="ORF">UFOVP835_19</name>
</gene>
<name>A0A6J5P536_9CAUD</name>
<protein>
    <submittedName>
        <fullName evidence="1">Uncharacterized protein</fullName>
    </submittedName>
</protein>